<dbReference type="EMBL" id="JARULN010000002">
    <property type="protein sequence ID" value="MDG5753226.1"/>
    <property type="molecule type" value="Genomic_DNA"/>
</dbReference>
<name>A0ABT6H1E8_9BACI</name>
<dbReference type="PROSITE" id="PS00521">
    <property type="entry name" value="P5CR"/>
    <property type="match status" value="1"/>
</dbReference>
<dbReference type="SUPFAM" id="SSF48179">
    <property type="entry name" value="6-phosphogluconate dehydrogenase C-terminal domain-like"/>
    <property type="match status" value="1"/>
</dbReference>
<dbReference type="NCBIfam" id="NF005814">
    <property type="entry name" value="PRK07680.1"/>
    <property type="match status" value="1"/>
</dbReference>
<gene>
    <name evidence="4" type="primary">comER</name>
    <name evidence="4" type="ORF">P6P90_04340</name>
</gene>
<dbReference type="PIRSF" id="PIRSF000193">
    <property type="entry name" value="Pyrrol-5-carb_rd"/>
    <property type="match status" value="1"/>
</dbReference>
<dbReference type="Pfam" id="PF03807">
    <property type="entry name" value="F420_oxidored"/>
    <property type="match status" value="1"/>
</dbReference>
<dbReference type="SUPFAM" id="SSF51735">
    <property type="entry name" value="NAD(P)-binding Rossmann-fold domains"/>
    <property type="match status" value="1"/>
</dbReference>
<proteinExistence type="inferred from homology"/>
<dbReference type="Gene3D" id="1.10.3730.10">
    <property type="entry name" value="ProC C-terminal domain-like"/>
    <property type="match status" value="1"/>
</dbReference>
<dbReference type="InterPro" id="IPR028939">
    <property type="entry name" value="P5C_Rdtase_cat_N"/>
</dbReference>
<dbReference type="InterPro" id="IPR053790">
    <property type="entry name" value="P5CR-like_CS"/>
</dbReference>
<evidence type="ECO:0000313" key="5">
    <source>
        <dbReference type="Proteomes" id="UP001218246"/>
    </source>
</evidence>
<dbReference type="Pfam" id="PF14748">
    <property type="entry name" value="P5CR_dimer"/>
    <property type="match status" value="1"/>
</dbReference>
<dbReference type="Gene3D" id="3.40.50.720">
    <property type="entry name" value="NAD(P)-binding Rossmann-like Domain"/>
    <property type="match status" value="1"/>
</dbReference>
<evidence type="ECO:0000313" key="4">
    <source>
        <dbReference type="EMBL" id="MDG5753226.1"/>
    </source>
</evidence>
<evidence type="ECO:0000259" key="2">
    <source>
        <dbReference type="Pfam" id="PF03807"/>
    </source>
</evidence>
<evidence type="ECO:0000256" key="1">
    <source>
        <dbReference type="ARBA" id="ARBA00005525"/>
    </source>
</evidence>
<dbReference type="RefSeq" id="WP_124563335.1">
    <property type="nucleotide sequence ID" value="NZ_JARRRY010000001.1"/>
</dbReference>
<comment type="similarity">
    <text evidence="1">Belongs to the pyrroline-5-carboxylate reductase family.</text>
</comment>
<dbReference type="InterPro" id="IPR029036">
    <property type="entry name" value="P5CR_dimer"/>
</dbReference>
<reference evidence="4 5" key="1">
    <citation type="submission" date="2023-04" db="EMBL/GenBank/DDBJ databases">
        <title>Ectobacillus antri isolated from activated sludge.</title>
        <authorList>
            <person name="Yan P."/>
            <person name="Liu X."/>
        </authorList>
    </citation>
    <scope>NUCLEOTIDE SEQUENCE [LARGE SCALE GENOMIC DNA]</scope>
    <source>
        <strain evidence="4 5">C18H</strain>
    </source>
</reference>
<keyword evidence="5" id="KW-1185">Reference proteome</keyword>
<dbReference type="PANTHER" id="PTHR11645">
    <property type="entry name" value="PYRROLINE-5-CARBOXYLATE REDUCTASE"/>
    <property type="match status" value="1"/>
</dbReference>
<sequence length="272" mass="30133">MNIGIIGTGNMGRILIDSFIEAQAVEPANITIINRTFAKAYHLKQKYPSIHIASSIQEVIERSDLVLISVKPHEIYPILQENKDAFTPKQCLLSITSPISTTLLSSVVPCGVARIIPSITNRALSGISLCTFACTKEWEEKLLLLFQHISHTVHIEENVTRVASDIVSCGPAFFSYLLRRFIDAAVAETLITEEQATELASGMLIGMGKLIEKQVFTLDTLQEKVCVKGGITGEGIAVMEAELGDMFAHVFQKTHSKYHEDIKTIHKQFKSY</sequence>
<dbReference type="InterPro" id="IPR008927">
    <property type="entry name" value="6-PGluconate_DH-like_C_sf"/>
</dbReference>
<organism evidence="4 5">
    <name type="scientific">Ectobacillus antri</name>
    <dbReference type="NCBI Taxonomy" id="2486280"/>
    <lineage>
        <taxon>Bacteria</taxon>
        <taxon>Bacillati</taxon>
        <taxon>Bacillota</taxon>
        <taxon>Bacilli</taxon>
        <taxon>Bacillales</taxon>
        <taxon>Bacillaceae</taxon>
        <taxon>Ectobacillus</taxon>
    </lineage>
</organism>
<dbReference type="PANTHER" id="PTHR11645:SF51">
    <property type="entry name" value="COME OPERON PROTEIN 4"/>
    <property type="match status" value="1"/>
</dbReference>
<protein>
    <submittedName>
        <fullName evidence="4">Late competence protein ComER</fullName>
    </submittedName>
</protein>
<feature type="domain" description="Pyrroline-5-carboxylate reductase dimerisation" evidence="3">
    <location>
        <begin position="158"/>
        <end position="260"/>
    </location>
</feature>
<evidence type="ECO:0000259" key="3">
    <source>
        <dbReference type="Pfam" id="PF14748"/>
    </source>
</evidence>
<comment type="caution">
    <text evidence="4">The sequence shown here is derived from an EMBL/GenBank/DDBJ whole genome shotgun (WGS) entry which is preliminary data.</text>
</comment>
<dbReference type="Proteomes" id="UP001218246">
    <property type="component" value="Unassembled WGS sequence"/>
</dbReference>
<dbReference type="InterPro" id="IPR036291">
    <property type="entry name" value="NAD(P)-bd_dom_sf"/>
</dbReference>
<feature type="domain" description="Pyrroline-5-carboxylate reductase catalytic N-terminal" evidence="2">
    <location>
        <begin position="3"/>
        <end position="97"/>
    </location>
</feature>
<accession>A0ABT6H1E8</accession>
<dbReference type="InterPro" id="IPR000304">
    <property type="entry name" value="Pyrroline-COOH_reductase"/>
</dbReference>